<feature type="domain" description="Mur ligase central" evidence="20">
    <location>
        <begin position="115"/>
        <end position="293"/>
    </location>
</feature>
<dbReference type="Proteomes" id="UP000006889">
    <property type="component" value="Chromosome"/>
</dbReference>
<evidence type="ECO:0000256" key="2">
    <source>
        <dbReference type="ARBA" id="ARBA00004496"/>
    </source>
</evidence>
<dbReference type="EMBL" id="CP002216">
    <property type="protein sequence ID" value="ADQ04197.1"/>
    <property type="molecule type" value="Genomic_DNA"/>
</dbReference>
<dbReference type="InterPro" id="IPR004101">
    <property type="entry name" value="Mur_ligase_C"/>
</dbReference>
<dbReference type="HOGENOM" id="CLU_032540_0_0_9"/>
<evidence type="ECO:0000313" key="21">
    <source>
        <dbReference type="EMBL" id="ADQ04197.1"/>
    </source>
</evidence>
<dbReference type="InterPro" id="IPR013221">
    <property type="entry name" value="Mur_ligase_cen"/>
</dbReference>
<comment type="subcellular location">
    <subcellularLocation>
        <location evidence="2 17 18">Cytoplasm</location>
    </subcellularLocation>
</comment>
<evidence type="ECO:0000256" key="7">
    <source>
        <dbReference type="ARBA" id="ARBA00022490"/>
    </source>
</evidence>
<evidence type="ECO:0000256" key="18">
    <source>
        <dbReference type="RuleBase" id="RU003664"/>
    </source>
</evidence>
<dbReference type="GO" id="GO:0005524">
    <property type="term" value="F:ATP binding"/>
    <property type="evidence" value="ECO:0007669"/>
    <property type="project" value="UniProtKB-UniRule"/>
</dbReference>
<dbReference type="GO" id="GO:0008360">
    <property type="term" value="P:regulation of cell shape"/>
    <property type="evidence" value="ECO:0007669"/>
    <property type="project" value="UniProtKB-KW"/>
</dbReference>
<evidence type="ECO:0000256" key="15">
    <source>
        <dbReference type="ARBA" id="ARBA00032324"/>
    </source>
</evidence>
<evidence type="ECO:0000259" key="20">
    <source>
        <dbReference type="Pfam" id="PF08245"/>
    </source>
</evidence>
<dbReference type="PANTHER" id="PTHR43692:SF1">
    <property type="entry name" value="UDP-N-ACETYLMURAMOYLALANINE--D-GLUTAMATE LIGASE"/>
    <property type="match status" value="1"/>
</dbReference>
<dbReference type="SUPFAM" id="SSF53623">
    <property type="entry name" value="MurD-like peptide ligases, catalytic domain"/>
    <property type="match status" value="1"/>
</dbReference>
<dbReference type="GO" id="GO:0005737">
    <property type="term" value="C:cytoplasm"/>
    <property type="evidence" value="ECO:0007669"/>
    <property type="project" value="UniProtKB-SubCell"/>
</dbReference>
<keyword evidence="22" id="KW-1185">Reference proteome</keyword>
<dbReference type="AlphaFoldDB" id="E4Q530"/>
<comment type="pathway">
    <text evidence="3 17 18">Cell wall biogenesis; peptidoglycan biosynthesis.</text>
</comment>
<keyword evidence="17 18" id="KW-0132">Cell division</keyword>
<evidence type="ECO:0000256" key="12">
    <source>
        <dbReference type="ARBA" id="ARBA00022984"/>
    </source>
</evidence>
<comment type="similarity">
    <text evidence="4 17">Belongs to the MurCDEF family.</text>
</comment>
<keyword evidence="13 17" id="KW-0961">Cell wall biogenesis/degradation</keyword>
<evidence type="ECO:0000256" key="14">
    <source>
        <dbReference type="ARBA" id="ARBA00030398"/>
    </source>
</evidence>
<evidence type="ECO:0000256" key="9">
    <source>
        <dbReference type="ARBA" id="ARBA00022741"/>
    </source>
</evidence>
<evidence type="ECO:0000313" key="22">
    <source>
        <dbReference type="Proteomes" id="UP000006889"/>
    </source>
</evidence>
<gene>
    <name evidence="17 21" type="primary">murD</name>
    <name evidence="21" type="ordered locus">Calow_0621</name>
</gene>
<evidence type="ECO:0000256" key="5">
    <source>
        <dbReference type="ARBA" id="ARBA00012212"/>
    </source>
</evidence>
<dbReference type="InterPro" id="IPR036615">
    <property type="entry name" value="Mur_ligase_C_dom_sf"/>
</dbReference>
<comment type="catalytic activity">
    <reaction evidence="16 17 18">
        <text>UDP-N-acetyl-alpha-D-muramoyl-L-alanine + D-glutamate + ATP = UDP-N-acetyl-alpha-D-muramoyl-L-alanyl-D-glutamate + ADP + phosphate + H(+)</text>
        <dbReference type="Rhea" id="RHEA:16429"/>
        <dbReference type="ChEBI" id="CHEBI:15378"/>
        <dbReference type="ChEBI" id="CHEBI:29986"/>
        <dbReference type="ChEBI" id="CHEBI:30616"/>
        <dbReference type="ChEBI" id="CHEBI:43474"/>
        <dbReference type="ChEBI" id="CHEBI:83898"/>
        <dbReference type="ChEBI" id="CHEBI:83900"/>
        <dbReference type="ChEBI" id="CHEBI:456216"/>
        <dbReference type="EC" id="6.3.2.9"/>
    </reaction>
</comment>
<dbReference type="InterPro" id="IPR036565">
    <property type="entry name" value="Mur-like_cat_sf"/>
</dbReference>
<keyword evidence="12 17" id="KW-0573">Peptidoglycan synthesis</keyword>
<keyword evidence="17 18" id="KW-0131">Cell cycle</keyword>
<keyword evidence="10 17" id="KW-0067">ATP-binding</keyword>
<evidence type="ECO:0000256" key="10">
    <source>
        <dbReference type="ARBA" id="ARBA00022840"/>
    </source>
</evidence>
<name>E4Q530_CALOW</name>
<feature type="binding site" evidence="17">
    <location>
        <begin position="117"/>
        <end position="123"/>
    </location>
    <ligand>
        <name>ATP</name>
        <dbReference type="ChEBI" id="CHEBI:30616"/>
    </ligand>
</feature>
<evidence type="ECO:0000256" key="13">
    <source>
        <dbReference type="ARBA" id="ARBA00023316"/>
    </source>
</evidence>
<evidence type="ECO:0000256" key="17">
    <source>
        <dbReference type="HAMAP-Rule" id="MF_00639"/>
    </source>
</evidence>
<dbReference type="SUPFAM" id="SSF53244">
    <property type="entry name" value="MurD-like peptide ligases, peptide-binding domain"/>
    <property type="match status" value="1"/>
</dbReference>
<dbReference type="EC" id="6.3.2.9" evidence="5 17"/>
<dbReference type="NCBIfam" id="TIGR01087">
    <property type="entry name" value="murD"/>
    <property type="match status" value="1"/>
</dbReference>
<keyword evidence="11 17" id="KW-0133">Cell shape</keyword>
<dbReference type="SUPFAM" id="SSF51984">
    <property type="entry name" value="MurCD N-terminal domain"/>
    <property type="match status" value="1"/>
</dbReference>
<dbReference type="Pfam" id="PF08245">
    <property type="entry name" value="Mur_ligase_M"/>
    <property type="match status" value="1"/>
</dbReference>
<dbReference type="Gene3D" id="3.90.190.20">
    <property type="entry name" value="Mur ligase, C-terminal domain"/>
    <property type="match status" value="1"/>
</dbReference>
<feature type="domain" description="Mur ligase C-terminal" evidence="19">
    <location>
        <begin position="316"/>
        <end position="430"/>
    </location>
</feature>
<evidence type="ECO:0000256" key="3">
    <source>
        <dbReference type="ARBA" id="ARBA00004752"/>
    </source>
</evidence>
<dbReference type="OrthoDB" id="9809796at2"/>
<evidence type="ECO:0000256" key="8">
    <source>
        <dbReference type="ARBA" id="ARBA00022598"/>
    </source>
</evidence>
<evidence type="ECO:0000256" key="1">
    <source>
        <dbReference type="ARBA" id="ARBA00002734"/>
    </source>
</evidence>
<dbReference type="InterPro" id="IPR005762">
    <property type="entry name" value="MurD"/>
</dbReference>
<dbReference type="STRING" id="632518.Calow_0621"/>
<keyword evidence="7 17" id="KW-0963">Cytoplasm</keyword>
<dbReference type="GO" id="GO:0008764">
    <property type="term" value="F:UDP-N-acetylmuramoylalanine-D-glutamate ligase activity"/>
    <property type="evidence" value="ECO:0007669"/>
    <property type="project" value="UniProtKB-UniRule"/>
</dbReference>
<comment type="function">
    <text evidence="1 17 18">Cell wall formation. Catalyzes the addition of glutamate to the nucleotide precursor UDP-N-acetylmuramoyl-L-alanine (UMA).</text>
</comment>
<dbReference type="GO" id="GO:0051301">
    <property type="term" value="P:cell division"/>
    <property type="evidence" value="ECO:0007669"/>
    <property type="project" value="UniProtKB-KW"/>
</dbReference>
<sequence>MDLKGKSVLVVGLGKSGLASANFLKKQGAFVIGFDEKAEDQFKKEDRNCAEESCDEIYYCEIPDEVIDKVQLVVVSPGVPLSKRIVVLAHKKGVEVIGEIELAYRFCKSKNIVAITGTNGKTTTTTLVGEILKKQHKDVVVCGNIGLPFIDTVETSSENTIFVLEISSFQLETIKYFKPMVGCILNITPDHLNRHMTMENYIKAKMRIFENIDETGYTVLNYDNSVTRDLIGLAKGNVIVFSKNKNQFKNVVFIEENKIYFTFEGKTQEVMRKDEIFIPGEHNLENALAAIACTLPFGVTKDTIEYVLKNFKGVEHRIEFVTEINGIKFYNDSKGTNTDAAEKAISAFESPIILIAGGYDKGESFERFAGLIAKKVKKVFLLGQTKQKIASELEKIGYRNFELVSNLKEAVEKSFEYAKSGDVVLLSPACASWDMFENYEQRGKMFKEYVNKLLT</sequence>
<protein>
    <recommendedName>
        <fullName evidence="6 17">UDP-N-acetylmuramoylalanine--D-glutamate ligase</fullName>
        <ecNumber evidence="5 17">6.3.2.9</ecNumber>
    </recommendedName>
    <alternativeName>
        <fullName evidence="15 17">D-glutamic acid-adding enzyme</fullName>
    </alternativeName>
    <alternativeName>
        <fullName evidence="14 17">UDP-N-acetylmuramoyl-L-alanyl-D-glutamate synthetase</fullName>
    </alternativeName>
</protein>
<proteinExistence type="inferred from homology"/>
<evidence type="ECO:0000256" key="16">
    <source>
        <dbReference type="ARBA" id="ARBA00047632"/>
    </source>
</evidence>
<dbReference type="KEGG" id="cow:Calow_0621"/>
<keyword evidence="8 17" id="KW-0436">Ligase</keyword>
<accession>E4Q530</accession>
<keyword evidence="9 17" id="KW-0547">Nucleotide-binding</keyword>
<reference key="1">
    <citation type="submission" date="2010-09" db="EMBL/GenBank/DDBJ databases">
        <title>Complete sequence of Caldicellulosiruptor owensensis OL.</title>
        <authorList>
            <consortium name="US DOE Joint Genome Institute"/>
            <person name="Lucas S."/>
            <person name="Copeland A."/>
            <person name="Lapidus A."/>
            <person name="Cheng J.-F."/>
            <person name="Bruce D."/>
            <person name="Goodwin L."/>
            <person name="Pitluck S."/>
            <person name="Davenport K."/>
            <person name="Detter J.C."/>
            <person name="Han C."/>
            <person name="Tapia R."/>
            <person name="Land M."/>
            <person name="Hauser L."/>
            <person name="Chang Y.-J."/>
            <person name="Jeffries C."/>
            <person name="Kyrpides N."/>
            <person name="Ivanova N."/>
            <person name="Mikhailova N."/>
            <person name="Blumer-Schuette S.E."/>
            <person name="Kelly R.M."/>
            <person name="Woyke T."/>
        </authorList>
    </citation>
    <scope>NUCLEOTIDE SEQUENCE</scope>
    <source>
        <strain>OL</strain>
    </source>
</reference>
<dbReference type="Pfam" id="PF02875">
    <property type="entry name" value="Mur_ligase_C"/>
    <property type="match status" value="1"/>
</dbReference>
<dbReference type="RefSeq" id="WP_013411599.1">
    <property type="nucleotide sequence ID" value="NC_014657.1"/>
</dbReference>
<evidence type="ECO:0000256" key="4">
    <source>
        <dbReference type="ARBA" id="ARBA00010416"/>
    </source>
</evidence>
<evidence type="ECO:0000259" key="19">
    <source>
        <dbReference type="Pfam" id="PF02875"/>
    </source>
</evidence>
<dbReference type="Pfam" id="PF21799">
    <property type="entry name" value="MurD-like_N"/>
    <property type="match status" value="1"/>
</dbReference>
<dbReference type="eggNOG" id="COG0771">
    <property type="taxonomic scope" value="Bacteria"/>
</dbReference>
<dbReference type="GO" id="GO:0071555">
    <property type="term" value="P:cell wall organization"/>
    <property type="evidence" value="ECO:0007669"/>
    <property type="project" value="UniProtKB-KW"/>
</dbReference>
<evidence type="ECO:0000256" key="6">
    <source>
        <dbReference type="ARBA" id="ARBA00015655"/>
    </source>
</evidence>
<reference evidence="21 22" key="2">
    <citation type="journal article" date="2011" name="J. Bacteriol.">
        <title>Complete genome sequences for the anaerobic, extremely thermophilic plant biomass-degrading bacteria Caldicellulosiruptor hydrothermalis, Caldicellulosiruptor kristjanssonii, Caldicellulosiruptor kronotskyensis, Caldicellulosiruptor owensenis, and Caldicellulosiruptor lactoaceticus.</title>
        <authorList>
            <person name="Blumer-Schuette S.E."/>
            <person name="Ozdemir I."/>
            <person name="Mistry D."/>
            <person name="Lucas S."/>
            <person name="Lapidus A."/>
            <person name="Cheng J.F."/>
            <person name="Goodwin L.A."/>
            <person name="Pitluck S."/>
            <person name="Land M.L."/>
            <person name="Hauser L.J."/>
            <person name="Woyke T."/>
            <person name="Mikhailova N."/>
            <person name="Pati A."/>
            <person name="Kyrpides N.C."/>
            <person name="Ivanova N."/>
            <person name="Detter J.C."/>
            <person name="Walston-Davenport K."/>
            <person name="Han S."/>
            <person name="Adams M.W."/>
            <person name="Kelly R.M."/>
        </authorList>
    </citation>
    <scope>NUCLEOTIDE SEQUENCE [LARGE SCALE GENOMIC DNA]</scope>
    <source>
        <strain evidence="22">ATCC 700167 / DSM 13100 / OL</strain>
    </source>
</reference>
<dbReference type="UniPathway" id="UPA00219"/>
<dbReference type="Gene3D" id="3.40.1190.10">
    <property type="entry name" value="Mur-like, catalytic domain"/>
    <property type="match status" value="1"/>
</dbReference>
<organism evidence="21 22">
    <name type="scientific">Caldicellulosiruptor owensensis (strain ATCC 700167 / DSM 13100 / OL)</name>
    <dbReference type="NCBI Taxonomy" id="632518"/>
    <lineage>
        <taxon>Bacteria</taxon>
        <taxon>Bacillati</taxon>
        <taxon>Bacillota</taxon>
        <taxon>Bacillota incertae sedis</taxon>
        <taxon>Caldicellulosiruptorales</taxon>
        <taxon>Caldicellulosiruptoraceae</taxon>
        <taxon>Caldicellulosiruptor</taxon>
    </lineage>
</organism>
<dbReference type="GO" id="GO:0009252">
    <property type="term" value="P:peptidoglycan biosynthetic process"/>
    <property type="evidence" value="ECO:0007669"/>
    <property type="project" value="UniProtKB-UniRule"/>
</dbReference>
<evidence type="ECO:0000256" key="11">
    <source>
        <dbReference type="ARBA" id="ARBA00022960"/>
    </source>
</evidence>
<dbReference type="Gene3D" id="3.40.50.720">
    <property type="entry name" value="NAD(P)-binding Rossmann-like Domain"/>
    <property type="match status" value="1"/>
</dbReference>
<dbReference type="HAMAP" id="MF_00639">
    <property type="entry name" value="MurD"/>
    <property type="match status" value="1"/>
</dbReference>
<dbReference type="PANTHER" id="PTHR43692">
    <property type="entry name" value="UDP-N-ACETYLMURAMOYLALANINE--D-GLUTAMATE LIGASE"/>
    <property type="match status" value="1"/>
</dbReference>